<keyword evidence="2" id="KW-1185">Reference proteome</keyword>
<comment type="caution">
    <text evidence="1">The sequence shown here is derived from an EMBL/GenBank/DDBJ whole genome shotgun (WGS) entry which is preliminary data.</text>
</comment>
<name>A0A2W5XXA6_9MICO</name>
<organism evidence="1 2">
    <name type="scientific">Xylanimonas oleitrophica</name>
    <dbReference type="NCBI Taxonomy" id="2607479"/>
    <lineage>
        <taxon>Bacteria</taxon>
        <taxon>Bacillati</taxon>
        <taxon>Actinomycetota</taxon>
        <taxon>Actinomycetes</taxon>
        <taxon>Micrococcales</taxon>
        <taxon>Promicromonosporaceae</taxon>
        <taxon>Xylanimonas</taxon>
    </lineage>
</organism>
<protein>
    <submittedName>
        <fullName evidence="1">Uncharacterized protein</fullName>
    </submittedName>
</protein>
<reference evidence="1 2" key="1">
    <citation type="submission" date="2018-06" db="EMBL/GenBank/DDBJ databases">
        <title>Whole genome sequencing of a novel hydrocarbon degrading bacterial strain, PW21 isolated from oil contaminated produced water sample.</title>
        <authorList>
            <person name="Nagkirti P."/>
            <person name="Shaikh A."/>
            <person name="Gowdaman V."/>
            <person name="Engineer A.E."/>
            <person name="Dagar S."/>
            <person name="Dhakephalkar P.K."/>
        </authorList>
    </citation>
    <scope>NUCLEOTIDE SEQUENCE [LARGE SCALE GENOMIC DNA]</scope>
    <source>
        <strain evidence="1 2">PW21</strain>
    </source>
</reference>
<gene>
    <name evidence="1" type="ORF">DNL40_02915</name>
</gene>
<accession>A0A2W5XXA6</accession>
<dbReference type="Gene3D" id="2.30.110.10">
    <property type="entry name" value="Electron Transport, Fmn-binding Protein, Chain A"/>
    <property type="match status" value="1"/>
</dbReference>
<dbReference type="Proteomes" id="UP000248783">
    <property type="component" value="Unassembled WGS sequence"/>
</dbReference>
<sequence>MAVPARIAPVLQRINPYVVPLARRVPPWVVVHHVGRVTGRAFQTPVVAFAARAPLDPTVTAAPRTPVQTKSVRDILVALPLPWGEDTDWAQNALAAGAFTLTRQGTDYDVTDVRVVDAREAAALGVKASAATELLRVRAFLVGTLHRSVLPDI</sequence>
<dbReference type="InterPro" id="IPR012349">
    <property type="entry name" value="Split_barrel_FMN-bd"/>
</dbReference>
<evidence type="ECO:0000313" key="1">
    <source>
        <dbReference type="EMBL" id="PZR55338.1"/>
    </source>
</evidence>
<dbReference type="AlphaFoldDB" id="A0A2W5XXA6"/>
<evidence type="ECO:0000313" key="2">
    <source>
        <dbReference type="Proteomes" id="UP000248783"/>
    </source>
</evidence>
<dbReference type="RefSeq" id="WP_111249702.1">
    <property type="nucleotide sequence ID" value="NZ_QKWH01000001.1"/>
</dbReference>
<proteinExistence type="predicted"/>
<dbReference type="EMBL" id="QKWH01000001">
    <property type="protein sequence ID" value="PZR55338.1"/>
    <property type="molecule type" value="Genomic_DNA"/>
</dbReference>